<gene>
    <name evidence="1" type="ORF">RCOM_0916650</name>
</gene>
<dbReference type="AlphaFoldDB" id="B9SYC2"/>
<dbReference type="InParanoid" id="B9SYC2"/>
<evidence type="ECO:0000313" key="2">
    <source>
        <dbReference type="Proteomes" id="UP000008311"/>
    </source>
</evidence>
<evidence type="ECO:0000313" key="1">
    <source>
        <dbReference type="EMBL" id="EEF31379.1"/>
    </source>
</evidence>
<dbReference type="EMBL" id="EQ974247">
    <property type="protein sequence ID" value="EEF31379.1"/>
    <property type="molecule type" value="Genomic_DNA"/>
</dbReference>
<reference evidence="2" key="1">
    <citation type="journal article" date="2010" name="Nat. Biotechnol.">
        <title>Draft genome sequence of the oilseed species Ricinus communis.</title>
        <authorList>
            <person name="Chan A.P."/>
            <person name="Crabtree J."/>
            <person name="Zhao Q."/>
            <person name="Lorenzi H."/>
            <person name="Orvis J."/>
            <person name="Puiu D."/>
            <person name="Melake-Berhan A."/>
            <person name="Jones K.M."/>
            <person name="Redman J."/>
            <person name="Chen G."/>
            <person name="Cahoon E.B."/>
            <person name="Gedil M."/>
            <person name="Stanke M."/>
            <person name="Haas B.J."/>
            <person name="Wortman J.R."/>
            <person name="Fraser-Liggett C.M."/>
            <person name="Ravel J."/>
            <person name="Rabinowicz P.D."/>
        </authorList>
    </citation>
    <scope>NUCLEOTIDE SEQUENCE [LARGE SCALE GENOMIC DNA]</scope>
    <source>
        <strain evidence="2">cv. Hale</strain>
    </source>
</reference>
<name>B9SYC2_RICCO</name>
<protein>
    <submittedName>
        <fullName evidence="1">Uncharacterized protein</fullName>
    </submittedName>
</protein>
<accession>B9SYC2</accession>
<sequence>MYAAKIRKRGFPFVLLAILTVCSTTFYCKASTPDHKSKSNKTFRCEHGHLDECLIASDMELELVMDSYITRILGGKSDSATSVAKVATETIVCKDGQSPSYFHCKCPIYRPKC</sequence>
<organism evidence="1 2">
    <name type="scientific">Ricinus communis</name>
    <name type="common">Castor bean</name>
    <dbReference type="NCBI Taxonomy" id="3988"/>
    <lineage>
        <taxon>Eukaryota</taxon>
        <taxon>Viridiplantae</taxon>
        <taxon>Streptophyta</taxon>
        <taxon>Embryophyta</taxon>
        <taxon>Tracheophyta</taxon>
        <taxon>Spermatophyta</taxon>
        <taxon>Magnoliopsida</taxon>
        <taxon>eudicotyledons</taxon>
        <taxon>Gunneridae</taxon>
        <taxon>Pentapetalae</taxon>
        <taxon>rosids</taxon>
        <taxon>fabids</taxon>
        <taxon>Malpighiales</taxon>
        <taxon>Euphorbiaceae</taxon>
        <taxon>Acalyphoideae</taxon>
        <taxon>Acalypheae</taxon>
        <taxon>Ricinus</taxon>
    </lineage>
</organism>
<keyword evidence="2" id="KW-1185">Reference proteome</keyword>
<dbReference type="eggNOG" id="ENOG502SYKS">
    <property type="taxonomic scope" value="Eukaryota"/>
</dbReference>
<proteinExistence type="predicted"/>
<dbReference type="Proteomes" id="UP000008311">
    <property type="component" value="Unassembled WGS sequence"/>
</dbReference>